<dbReference type="SUPFAM" id="SSF50685">
    <property type="entry name" value="Barwin-like endoglucanases"/>
    <property type="match status" value="1"/>
</dbReference>
<evidence type="ECO:0000313" key="4">
    <source>
        <dbReference type="EMBL" id="KAK7707189.1"/>
    </source>
</evidence>
<dbReference type="InterPro" id="IPR051477">
    <property type="entry name" value="Expansin_CellWall"/>
</dbReference>
<dbReference type="Proteomes" id="UP001430848">
    <property type="component" value="Unassembled WGS sequence"/>
</dbReference>
<feature type="signal peptide" evidence="2">
    <location>
        <begin position="1"/>
        <end position="17"/>
    </location>
</feature>
<gene>
    <name evidence="4" type="ORF">SLS63_013813</name>
</gene>
<evidence type="ECO:0000313" key="5">
    <source>
        <dbReference type="Proteomes" id="UP001430848"/>
    </source>
</evidence>
<evidence type="ECO:0000259" key="3">
    <source>
        <dbReference type="Pfam" id="PF03330"/>
    </source>
</evidence>
<dbReference type="Pfam" id="PF03330">
    <property type="entry name" value="DPBB_1"/>
    <property type="match status" value="1"/>
</dbReference>
<keyword evidence="1 2" id="KW-0732">Signal</keyword>
<name>A0ABR1NME9_DIAER</name>
<protein>
    <recommendedName>
        <fullName evidence="3">RlpA-like protein double-psi beta-barrel domain-containing protein</fullName>
    </recommendedName>
</protein>
<sequence>MVLNAVTLFSLVVAATAKVGEMTYYDPVTGNQVACGGYYTTNDRIAALGASDFDGRGVCGKTATVSYQGKTMAVTIVDRCEACKDGDIDVTPTAFQDLAPLPVGRVPGVSWELS</sequence>
<dbReference type="CDD" id="cd22191">
    <property type="entry name" value="DPBB_RlpA_EXP_N-like"/>
    <property type="match status" value="1"/>
</dbReference>
<dbReference type="PANTHER" id="PTHR31836">
    <property type="match status" value="1"/>
</dbReference>
<dbReference type="EMBL" id="JAKNSF020000206">
    <property type="protein sequence ID" value="KAK7707189.1"/>
    <property type="molecule type" value="Genomic_DNA"/>
</dbReference>
<feature type="chain" id="PRO_5046892243" description="RlpA-like protein double-psi beta-barrel domain-containing protein" evidence="2">
    <location>
        <begin position="18"/>
        <end position="114"/>
    </location>
</feature>
<organism evidence="4 5">
    <name type="scientific">Diaporthe eres</name>
    <name type="common">Phomopsis oblonga</name>
    <dbReference type="NCBI Taxonomy" id="83184"/>
    <lineage>
        <taxon>Eukaryota</taxon>
        <taxon>Fungi</taxon>
        <taxon>Dikarya</taxon>
        <taxon>Ascomycota</taxon>
        <taxon>Pezizomycotina</taxon>
        <taxon>Sordariomycetes</taxon>
        <taxon>Sordariomycetidae</taxon>
        <taxon>Diaporthales</taxon>
        <taxon>Diaporthaceae</taxon>
        <taxon>Diaporthe</taxon>
        <taxon>Diaporthe eres species complex</taxon>
    </lineage>
</organism>
<dbReference type="InterPro" id="IPR009009">
    <property type="entry name" value="RlpA-like_DPBB"/>
</dbReference>
<dbReference type="PANTHER" id="PTHR31836:SF28">
    <property type="entry name" value="SRCR DOMAIN-CONTAINING PROTEIN-RELATED"/>
    <property type="match status" value="1"/>
</dbReference>
<evidence type="ECO:0000256" key="1">
    <source>
        <dbReference type="ARBA" id="ARBA00022729"/>
    </source>
</evidence>
<feature type="domain" description="RlpA-like protein double-psi beta-barrel" evidence="3">
    <location>
        <begin position="20"/>
        <end position="107"/>
    </location>
</feature>
<keyword evidence="5" id="KW-1185">Reference proteome</keyword>
<accession>A0ABR1NME9</accession>
<comment type="caution">
    <text evidence="4">The sequence shown here is derived from an EMBL/GenBank/DDBJ whole genome shotgun (WGS) entry which is preliminary data.</text>
</comment>
<evidence type="ECO:0000256" key="2">
    <source>
        <dbReference type="SAM" id="SignalP"/>
    </source>
</evidence>
<proteinExistence type="predicted"/>
<dbReference type="InterPro" id="IPR036908">
    <property type="entry name" value="RlpA-like_sf"/>
</dbReference>
<dbReference type="Gene3D" id="2.40.40.10">
    <property type="entry name" value="RlpA-like domain"/>
    <property type="match status" value="1"/>
</dbReference>
<reference evidence="4 5" key="1">
    <citation type="submission" date="2024-02" db="EMBL/GenBank/DDBJ databases">
        <title>De novo assembly and annotation of 12 fungi associated with fruit tree decline syndrome in Ontario, Canada.</title>
        <authorList>
            <person name="Sulman M."/>
            <person name="Ellouze W."/>
            <person name="Ilyukhin E."/>
        </authorList>
    </citation>
    <scope>NUCLEOTIDE SEQUENCE [LARGE SCALE GENOMIC DNA]</scope>
    <source>
        <strain evidence="4 5">M169</strain>
    </source>
</reference>